<gene>
    <name evidence="1" type="ORF">EZS28_051132</name>
</gene>
<reference evidence="1 2" key="1">
    <citation type="submission" date="2019-03" db="EMBL/GenBank/DDBJ databases">
        <title>Single cell metagenomics reveals metabolic interactions within the superorganism composed of flagellate Streblomastix strix and complex community of Bacteroidetes bacteria on its surface.</title>
        <authorList>
            <person name="Treitli S.C."/>
            <person name="Kolisko M."/>
            <person name="Husnik F."/>
            <person name="Keeling P."/>
            <person name="Hampl V."/>
        </authorList>
    </citation>
    <scope>NUCLEOTIDE SEQUENCE [LARGE SCALE GENOMIC DNA]</scope>
    <source>
        <strain evidence="1">ST1C</strain>
    </source>
</reference>
<dbReference type="EMBL" id="SNRW01038315">
    <property type="protein sequence ID" value="KAA6353341.1"/>
    <property type="molecule type" value="Genomic_DNA"/>
</dbReference>
<evidence type="ECO:0000313" key="1">
    <source>
        <dbReference type="EMBL" id="KAA6353341.1"/>
    </source>
</evidence>
<evidence type="ECO:0000313" key="2">
    <source>
        <dbReference type="Proteomes" id="UP000324800"/>
    </source>
</evidence>
<organism evidence="1 2">
    <name type="scientific">Streblomastix strix</name>
    <dbReference type="NCBI Taxonomy" id="222440"/>
    <lineage>
        <taxon>Eukaryota</taxon>
        <taxon>Metamonada</taxon>
        <taxon>Preaxostyla</taxon>
        <taxon>Oxymonadida</taxon>
        <taxon>Streblomastigidae</taxon>
        <taxon>Streblomastix</taxon>
    </lineage>
</organism>
<sequence length="62" mass="6739">VQEAAERSGEIYLVRFVDEERGFAVSVGLQNRFSSLVFQSSNAQCVSGVLDLETGENGNQSN</sequence>
<name>A0A5J4T6K2_9EUKA</name>
<accession>A0A5J4T6K2</accession>
<dbReference type="Proteomes" id="UP000324800">
    <property type="component" value="Unassembled WGS sequence"/>
</dbReference>
<feature type="non-terminal residue" evidence="1">
    <location>
        <position position="1"/>
    </location>
</feature>
<comment type="caution">
    <text evidence="1">The sequence shown here is derived from an EMBL/GenBank/DDBJ whole genome shotgun (WGS) entry which is preliminary data.</text>
</comment>
<protein>
    <submittedName>
        <fullName evidence="1">Uncharacterized protein</fullName>
    </submittedName>
</protein>
<dbReference type="AlphaFoldDB" id="A0A5J4T6K2"/>
<proteinExistence type="predicted"/>